<evidence type="ECO:0000313" key="3">
    <source>
        <dbReference type="Proteomes" id="UP000024332"/>
    </source>
</evidence>
<dbReference type="OrthoDB" id="43780at2157"/>
<dbReference type="STRING" id="1160895.CM19_03885"/>
<evidence type="ECO:0000256" key="1">
    <source>
        <dbReference type="SAM" id="Phobius"/>
    </source>
</evidence>
<feature type="transmembrane region" description="Helical" evidence="1">
    <location>
        <begin position="127"/>
        <end position="144"/>
    </location>
</feature>
<gene>
    <name evidence="2" type="ORF">CM19_03885</name>
</gene>
<sequence>MKTKGYLGHVRISPEGRVVESDVSNSEEIAKVIKFNIEKGNEEAKELGFSKLNGFAMIGSDKSLAFMKNLAVLVDNQKVDWQELFVEYVYNKVWIAIGSILVIISVILYYLAIFTPFMNYFAPEPRLYLPTILILVGVIFLGMSRTKFSYRL</sequence>
<keyword evidence="1" id="KW-0812">Transmembrane</keyword>
<name>A0A031LTZ8_9CREN</name>
<dbReference type="EMBL" id="JFZT01000021">
    <property type="protein sequence ID" value="EZQ10578.1"/>
    <property type="molecule type" value="Genomic_DNA"/>
</dbReference>
<evidence type="ECO:0000313" key="2">
    <source>
        <dbReference type="EMBL" id="EZQ10578.1"/>
    </source>
</evidence>
<feature type="transmembrane region" description="Helical" evidence="1">
    <location>
        <begin position="93"/>
        <end position="115"/>
    </location>
</feature>
<comment type="caution">
    <text evidence="2">The sequence shown here is derived from an EMBL/GenBank/DDBJ whole genome shotgun (WGS) entry which is preliminary data.</text>
</comment>
<dbReference type="Proteomes" id="UP000024332">
    <property type="component" value="Unassembled WGS sequence"/>
</dbReference>
<dbReference type="RefSeq" id="WP_048099083.1">
    <property type="nucleotide sequence ID" value="NZ_JFZT01000021.1"/>
</dbReference>
<keyword evidence="3" id="KW-1185">Reference proteome</keyword>
<proteinExistence type="predicted"/>
<accession>A0A031LTZ8</accession>
<protein>
    <recommendedName>
        <fullName evidence="4">NUMOD4 domain-containing protein</fullName>
    </recommendedName>
</protein>
<organism evidence="2 3">
    <name type="scientific">Candidatus Acidianus copahuensis</name>
    <dbReference type="NCBI Taxonomy" id="1160895"/>
    <lineage>
        <taxon>Archaea</taxon>
        <taxon>Thermoproteota</taxon>
        <taxon>Thermoprotei</taxon>
        <taxon>Sulfolobales</taxon>
        <taxon>Sulfolobaceae</taxon>
        <taxon>Acidianus</taxon>
    </lineage>
</organism>
<keyword evidence="1" id="KW-0472">Membrane</keyword>
<keyword evidence="1" id="KW-1133">Transmembrane helix</keyword>
<evidence type="ECO:0008006" key="4">
    <source>
        <dbReference type="Google" id="ProtNLM"/>
    </source>
</evidence>
<dbReference type="AlphaFoldDB" id="A0A031LTZ8"/>
<reference evidence="2 3" key="1">
    <citation type="submission" date="2014-03" db="EMBL/GenBank/DDBJ databases">
        <title>Draft genome sequence of the novel thermoacidophilic archaea Acidianus copahuensis ALE1 strain, isolated from Copahue volcanic area in Neuquen Argentina.</title>
        <authorList>
            <person name="Urbieta M.S."/>
            <person name="Rascovan N."/>
            <person name="Castro C."/>
            <person name="Revale S."/>
            <person name="Giaveno M.A."/>
            <person name="Vazquez M.P."/>
            <person name="Donati E.R."/>
        </authorList>
    </citation>
    <scope>NUCLEOTIDE SEQUENCE [LARGE SCALE GENOMIC DNA]</scope>
    <source>
        <strain evidence="2 3">ALE1</strain>
    </source>
</reference>